<organism evidence="10 11">
    <name type="scientific">Nesterenkonia halobia</name>
    <dbReference type="NCBI Taxonomy" id="37922"/>
    <lineage>
        <taxon>Bacteria</taxon>
        <taxon>Bacillati</taxon>
        <taxon>Actinomycetota</taxon>
        <taxon>Actinomycetes</taxon>
        <taxon>Micrococcales</taxon>
        <taxon>Micrococcaceae</taxon>
        <taxon>Nesterenkonia</taxon>
    </lineage>
</organism>
<feature type="region of interest" description="Disordered" evidence="7">
    <location>
        <begin position="340"/>
        <end position="363"/>
    </location>
</feature>
<evidence type="ECO:0000256" key="4">
    <source>
        <dbReference type="ARBA" id="ARBA00022692"/>
    </source>
</evidence>
<keyword evidence="10" id="KW-0808">Transferase</keyword>
<keyword evidence="3" id="KW-1003">Cell membrane</keyword>
<evidence type="ECO:0000313" key="11">
    <source>
        <dbReference type="Proteomes" id="UP001501736"/>
    </source>
</evidence>
<dbReference type="PANTHER" id="PTHR40074">
    <property type="entry name" value="O-ACETYLTRANSFERASE WECH"/>
    <property type="match status" value="1"/>
</dbReference>
<feature type="transmembrane region" description="Helical" evidence="8">
    <location>
        <begin position="291"/>
        <end position="309"/>
    </location>
</feature>
<evidence type="ECO:0000256" key="3">
    <source>
        <dbReference type="ARBA" id="ARBA00022475"/>
    </source>
</evidence>
<comment type="subcellular location">
    <subcellularLocation>
        <location evidence="1">Cell membrane</location>
        <topology evidence="1">Multi-pass membrane protein</topology>
    </subcellularLocation>
</comment>
<sequence length="363" mass="38609">MSAPAASASSPSAPQGPSAARPRMEWMDLLRGTAVLLVVVLHAASIPASTGDAIREWVLINRYVEPFRMPMLMLLSGMLLPTSLAKPTAQYLWGKVAGIVWPAAVWMVLYGVLVFRNGPGDPDYWLTGDYLWFLLALSACYLAAVLLRSVPAVGVAAAMLVVVTSVDVPAGLATKTLYYGAFFFLGAGLGHLVPRWITVRWPLVALLGVAAAVLSHLGLEDQRLRLGTLEAAGISALGLLVILWVAPRLPVGGAAQFLRWVGRSSIVVYVVHFPILVLLHRGLDRLGADPAWHVALTTAVGLALTVLMVRLRPRMPWLYLAPGAARIAGRLRARAEAREEAGTGADAGASTGAPTNADVRAAR</sequence>
<keyword evidence="11" id="KW-1185">Reference proteome</keyword>
<accession>A0ABP6REA0</accession>
<dbReference type="PANTHER" id="PTHR40074:SF2">
    <property type="entry name" value="O-ACETYLTRANSFERASE WECH"/>
    <property type="match status" value="1"/>
</dbReference>
<evidence type="ECO:0000256" key="2">
    <source>
        <dbReference type="ARBA" id="ARBA00007400"/>
    </source>
</evidence>
<gene>
    <name evidence="10" type="ORF">GCM10020260_22730</name>
</gene>
<evidence type="ECO:0000256" key="5">
    <source>
        <dbReference type="ARBA" id="ARBA00022989"/>
    </source>
</evidence>
<proteinExistence type="inferred from homology"/>
<evidence type="ECO:0000259" key="9">
    <source>
        <dbReference type="Pfam" id="PF01757"/>
    </source>
</evidence>
<dbReference type="Proteomes" id="UP001501736">
    <property type="component" value="Unassembled WGS sequence"/>
</dbReference>
<dbReference type="EMBL" id="BAAAYG010000010">
    <property type="protein sequence ID" value="GAA3286994.1"/>
    <property type="molecule type" value="Genomic_DNA"/>
</dbReference>
<feature type="transmembrane region" description="Helical" evidence="8">
    <location>
        <begin position="130"/>
        <end position="147"/>
    </location>
</feature>
<dbReference type="InterPro" id="IPR002656">
    <property type="entry name" value="Acyl_transf_3_dom"/>
</dbReference>
<protein>
    <submittedName>
        <fullName evidence="10">Acyltransferase</fullName>
    </submittedName>
</protein>
<keyword evidence="10" id="KW-0012">Acyltransferase</keyword>
<dbReference type="Pfam" id="PF01757">
    <property type="entry name" value="Acyl_transf_3"/>
    <property type="match status" value="1"/>
</dbReference>
<feature type="compositionally biased region" description="Low complexity" evidence="7">
    <location>
        <begin position="342"/>
        <end position="353"/>
    </location>
</feature>
<comment type="similarity">
    <text evidence="2">Belongs to the acyltransferase 3 family.</text>
</comment>
<name>A0ABP6REA0_9MICC</name>
<evidence type="ECO:0000256" key="6">
    <source>
        <dbReference type="ARBA" id="ARBA00023136"/>
    </source>
</evidence>
<reference evidence="11" key="1">
    <citation type="journal article" date="2019" name="Int. J. Syst. Evol. Microbiol.">
        <title>The Global Catalogue of Microorganisms (GCM) 10K type strain sequencing project: providing services to taxonomists for standard genome sequencing and annotation.</title>
        <authorList>
            <consortium name="The Broad Institute Genomics Platform"/>
            <consortium name="The Broad Institute Genome Sequencing Center for Infectious Disease"/>
            <person name="Wu L."/>
            <person name="Ma J."/>
        </authorList>
    </citation>
    <scope>NUCLEOTIDE SEQUENCE [LARGE SCALE GENOMIC DNA]</scope>
    <source>
        <strain evidence="11">JCM 11483</strain>
    </source>
</reference>
<evidence type="ECO:0000256" key="1">
    <source>
        <dbReference type="ARBA" id="ARBA00004651"/>
    </source>
</evidence>
<feature type="transmembrane region" description="Helical" evidence="8">
    <location>
        <begin position="96"/>
        <end position="115"/>
    </location>
</feature>
<evidence type="ECO:0000256" key="8">
    <source>
        <dbReference type="SAM" id="Phobius"/>
    </source>
</evidence>
<keyword evidence="5 8" id="KW-1133">Transmembrane helix</keyword>
<feature type="region of interest" description="Disordered" evidence="7">
    <location>
        <begin position="1"/>
        <end position="20"/>
    </location>
</feature>
<feature type="transmembrane region" description="Helical" evidence="8">
    <location>
        <begin position="29"/>
        <end position="47"/>
    </location>
</feature>
<evidence type="ECO:0000256" key="7">
    <source>
        <dbReference type="SAM" id="MobiDB-lite"/>
    </source>
</evidence>
<feature type="transmembrane region" description="Helical" evidence="8">
    <location>
        <begin position="67"/>
        <end position="84"/>
    </location>
</feature>
<feature type="domain" description="Acyltransferase 3" evidence="9">
    <location>
        <begin position="25"/>
        <end position="309"/>
    </location>
</feature>
<keyword evidence="6 8" id="KW-0472">Membrane</keyword>
<feature type="transmembrane region" description="Helical" evidence="8">
    <location>
        <begin position="201"/>
        <end position="219"/>
    </location>
</feature>
<feature type="transmembrane region" description="Helical" evidence="8">
    <location>
        <begin position="225"/>
        <end position="245"/>
    </location>
</feature>
<keyword evidence="4 8" id="KW-0812">Transmembrane</keyword>
<feature type="transmembrane region" description="Helical" evidence="8">
    <location>
        <begin position="257"/>
        <end position="279"/>
    </location>
</feature>
<evidence type="ECO:0000313" key="10">
    <source>
        <dbReference type="EMBL" id="GAA3286994.1"/>
    </source>
</evidence>
<dbReference type="GO" id="GO:0016746">
    <property type="term" value="F:acyltransferase activity"/>
    <property type="evidence" value="ECO:0007669"/>
    <property type="project" value="UniProtKB-KW"/>
</dbReference>
<comment type="caution">
    <text evidence="10">The sequence shown here is derived from an EMBL/GenBank/DDBJ whole genome shotgun (WGS) entry which is preliminary data.</text>
</comment>
<dbReference type="RefSeq" id="WP_344721437.1">
    <property type="nucleotide sequence ID" value="NZ_BAAAYG010000010.1"/>
</dbReference>